<name>G0EE66_PYRF1</name>
<dbReference type="PIRSF" id="PIRSF038984">
    <property type="entry name" value="FAD_binding_protein"/>
    <property type="match status" value="1"/>
</dbReference>
<reference evidence="2 3" key="1">
    <citation type="journal article" date="2011" name="Stand. Genomic Sci.">
        <title>Complete genome sequence of the hyperthermophilic chemolithoautotroph Pyrolobus fumarii type strain (1A).</title>
        <authorList>
            <person name="Anderson I."/>
            <person name="Goker M."/>
            <person name="Nolan M."/>
            <person name="Lucas S."/>
            <person name="Hammon N."/>
            <person name="Deshpande S."/>
            <person name="Cheng J.F."/>
            <person name="Tapia R."/>
            <person name="Han C."/>
            <person name="Goodwin L."/>
            <person name="Pitluck S."/>
            <person name="Huntemann M."/>
            <person name="Liolios K."/>
            <person name="Ivanova N."/>
            <person name="Pagani I."/>
            <person name="Mavromatis K."/>
            <person name="Ovchinikova G."/>
            <person name="Pati A."/>
            <person name="Chen A."/>
            <person name="Palaniappan K."/>
            <person name="Land M."/>
            <person name="Hauser L."/>
            <person name="Brambilla E.M."/>
            <person name="Huber H."/>
            <person name="Yasawong M."/>
            <person name="Rohde M."/>
            <person name="Spring S."/>
            <person name="Abt B."/>
            <person name="Sikorski J."/>
            <person name="Wirth R."/>
            <person name="Detter J.C."/>
            <person name="Woyke T."/>
            <person name="Bristow J."/>
            <person name="Eisen J.A."/>
            <person name="Markowitz V."/>
            <person name="Hugenholtz P."/>
            <person name="Kyrpides N.C."/>
            <person name="Klenk H.P."/>
            <person name="Lapidus A."/>
        </authorList>
    </citation>
    <scope>NUCLEOTIDE SEQUENCE [LARGE SCALE GENOMIC DNA]</scope>
    <source>
        <strain evidence="3">DSM 11204 / 1A</strain>
    </source>
</reference>
<dbReference type="SUPFAM" id="SSF51905">
    <property type="entry name" value="FAD/NAD(P)-binding domain"/>
    <property type="match status" value="1"/>
</dbReference>
<dbReference type="Gene3D" id="3.50.50.60">
    <property type="entry name" value="FAD/NAD(P)-binding domain"/>
    <property type="match status" value="3"/>
</dbReference>
<dbReference type="PANTHER" id="PTHR43106">
    <property type="entry name" value="DEHYDROGENASE-RELATED"/>
    <property type="match status" value="1"/>
</dbReference>
<evidence type="ECO:0000259" key="1">
    <source>
        <dbReference type="Pfam" id="PF21688"/>
    </source>
</evidence>
<evidence type="ECO:0000313" key="2">
    <source>
        <dbReference type="EMBL" id="AEM38760.1"/>
    </source>
</evidence>
<dbReference type="STRING" id="694429.Pyrfu_0891"/>
<feature type="domain" description="FAD-dependent protein C-terminal" evidence="1">
    <location>
        <begin position="263"/>
        <end position="412"/>
    </location>
</feature>
<dbReference type="PANTHER" id="PTHR43106:SF1">
    <property type="entry name" value="DEHYDROGENASE-RELATED"/>
    <property type="match status" value="1"/>
</dbReference>
<gene>
    <name evidence="2" type="ordered locus">Pyrfu_0891</name>
</gene>
<keyword evidence="3" id="KW-1185">Reference proteome</keyword>
<evidence type="ECO:0000313" key="3">
    <source>
        <dbReference type="Proteomes" id="UP000001037"/>
    </source>
</evidence>
<dbReference type="Pfam" id="PF21688">
    <property type="entry name" value="FAD-depend_C"/>
    <property type="match status" value="1"/>
</dbReference>
<dbReference type="RefSeq" id="WP_014026437.1">
    <property type="nucleotide sequence ID" value="NC_015931.1"/>
</dbReference>
<dbReference type="InterPro" id="IPR036188">
    <property type="entry name" value="FAD/NAD-bd_sf"/>
</dbReference>
<dbReference type="KEGG" id="pfm:Pyrfu_0891"/>
<dbReference type="EMBL" id="CP002838">
    <property type="protein sequence ID" value="AEM38760.1"/>
    <property type="molecule type" value="Genomic_DNA"/>
</dbReference>
<dbReference type="HOGENOM" id="CLU_046973_1_0_2"/>
<dbReference type="FunCoup" id="G0EE66">
    <property type="interactions" value="11"/>
</dbReference>
<dbReference type="InterPro" id="IPR028348">
    <property type="entry name" value="FAD-binding_protein"/>
</dbReference>
<accession>G0EE66</accession>
<dbReference type="PRINTS" id="PR00368">
    <property type="entry name" value="FADPNR"/>
</dbReference>
<proteinExistence type="predicted"/>
<sequence>MREYDVAIIGAGPAGLFAALTIAEGSKGKARIAVFDIGGPVEHRRCPLTNSKIGKCTYCRPCHVLHGVGGAGTLSSGIINLRPDIGGDLDKLLGSWEEAASLIKLVDAVFLRFGAPRERLFKPDPDRAAELERKAARAGAKFIPAVQRHMGSDNTPRVIKAMQDYLAAKGVRFILYTEVETLHKTNGGFLLETSRGQFRAQYVILAPGRSGAEWFAREARRIGVEVEPGPLDVGVRVEVPYTVYEPLTSVVMDPKIIIYTKTYDDRVRTFCTNPRGFVVKEVYPDGTVGVNGETYAARKSMNTNFAFLVTIRLTDPMEDTIEYGKSIARMATRLGGGRPLIQRLGDLEAGRRSTWQRIERSIVEPTLRDVTPGDIGMALPYRVVLDIIEGLHKLDDIAPGVAHPHTLIYAPEIKFYSVRAVTTNKYLETTVDGLFAAGDGTGLSRGINVAAATGILAGRGVLAKMGFEPENAPHDGGLLEQLDYEIM</sequence>
<dbReference type="InterPro" id="IPR049516">
    <property type="entry name" value="FAD-depend_C"/>
</dbReference>
<dbReference type="InParanoid" id="G0EE66"/>
<dbReference type="Proteomes" id="UP000001037">
    <property type="component" value="Chromosome"/>
</dbReference>
<dbReference type="AlphaFoldDB" id="G0EE66"/>
<organism evidence="2 3">
    <name type="scientific">Pyrolobus fumarii (strain DSM 11204 / 1A)</name>
    <dbReference type="NCBI Taxonomy" id="694429"/>
    <lineage>
        <taxon>Archaea</taxon>
        <taxon>Thermoproteota</taxon>
        <taxon>Thermoprotei</taxon>
        <taxon>Desulfurococcales</taxon>
        <taxon>Pyrodictiaceae</taxon>
        <taxon>Pyrolobus</taxon>
    </lineage>
</organism>
<dbReference type="GeneID" id="11139365"/>
<dbReference type="OrthoDB" id="4240at2157"/>
<protein>
    <submittedName>
        <fullName evidence="2">FAD dependent oxidoreductase</fullName>
    </submittedName>
</protein>
<dbReference type="eggNOG" id="arCOG02231">
    <property type="taxonomic scope" value="Archaea"/>
</dbReference>